<evidence type="ECO:0000313" key="1">
    <source>
        <dbReference type="EMBL" id="MDT0268765.1"/>
    </source>
</evidence>
<protein>
    <submittedName>
        <fullName evidence="1">Uncharacterized protein</fullName>
    </submittedName>
</protein>
<evidence type="ECO:0000313" key="2">
    <source>
        <dbReference type="Proteomes" id="UP001183410"/>
    </source>
</evidence>
<dbReference type="EMBL" id="JAVREO010000012">
    <property type="protein sequence ID" value="MDT0268765.1"/>
    <property type="molecule type" value="Genomic_DNA"/>
</dbReference>
<gene>
    <name evidence="1" type="ORF">RM844_20980</name>
</gene>
<reference evidence="2" key="1">
    <citation type="submission" date="2023-07" db="EMBL/GenBank/DDBJ databases">
        <title>30 novel species of actinomycetes from the DSMZ collection.</title>
        <authorList>
            <person name="Nouioui I."/>
        </authorList>
    </citation>
    <scope>NUCLEOTIDE SEQUENCE [LARGE SCALE GENOMIC DNA]</scope>
    <source>
        <strain evidence="2">DSM 44915</strain>
    </source>
</reference>
<sequence length="218" mass="23524">MAETPPAGWAMLEVRAWTTRGDGNSAECLQWRGRPAVYPDLAAAVARAHSGLPPARRPAARPSSELRMPHPVTPNAVVVVKPPALWMVFPLPAGADRRAYSEQVFRSTPAEWLVTLLLPAAAEAATPLLGELTSRHTTDGTGRVLAVDSVTGRHVGDAVPSDTAPGRWRAVVIDPVQGFHLVCVLDTKEWLVDEVRAGTDAFPTPDEALRAISRHRLF</sequence>
<dbReference type="Proteomes" id="UP001183410">
    <property type="component" value="Unassembled WGS sequence"/>
</dbReference>
<dbReference type="RefSeq" id="WP_311668847.1">
    <property type="nucleotide sequence ID" value="NZ_JAVREO010000012.1"/>
</dbReference>
<accession>A0ABU2JUV3</accession>
<proteinExistence type="predicted"/>
<keyword evidence="2" id="KW-1185">Reference proteome</keyword>
<organism evidence="1 2">
    <name type="scientific">Streptomyces chisholmiae</name>
    <dbReference type="NCBI Taxonomy" id="3075540"/>
    <lineage>
        <taxon>Bacteria</taxon>
        <taxon>Bacillati</taxon>
        <taxon>Actinomycetota</taxon>
        <taxon>Actinomycetes</taxon>
        <taxon>Kitasatosporales</taxon>
        <taxon>Streptomycetaceae</taxon>
        <taxon>Streptomyces</taxon>
    </lineage>
</organism>
<name>A0ABU2JUV3_9ACTN</name>
<comment type="caution">
    <text evidence="1">The sequence shown here is derived from an EMBL/GenBank/DDBJ whole genome shotgun (WGS) entry which is preliminary data.</text>
</comment>